<name>A0A7D6ZCE4_9NOCA</name>
<dbReference type="Pfam" id="PF08448">
    <property type="entry name" value="PAS_4"/>
    <property type="match status" value="1"/>
</dbReference>
<dbReference type="PANTHER" id="PTHR44757">
    <property type="entry name" value="DIGUANYLATE CYCLASE DGCP"/>
    <property type="match status" value="1"/>
</dbReference>
<dbReference type="SMART" id="SM00091">
    <property type="entry name" value="PAS"/>
    <property type="match status" value="1"/>
</dbReference>
<keyword evidence="5" id="KW-1185">Reference proteome</keyword>
<dbReference type="InterPro" id="IPR000700">
    <property type="entry name" value="PAS-assoc_C"/>
</dbReference>
<gene>
    <name evidence="4" type="ORF">H0264_35175</name>
</gene>
<dbReference type="RefSeq" id="WP_181581516.1">
    <property type="nucleotide sequence ID" value="NZ_CP059399.1"/>
</dbReference>
<dbReference type="InterPro" id="IPR000014">
    <property type="entry name" value="PAS"/>
</dbReference>
<dbReference type="NCBIfam" id="TIGR00254">
    <property type="entry name" value="GGDEF"/>
    <property type="match status" value="1"/>
</dbReference>
<evidence type="ECO:0000313" key="5">
    <source>
        <dbReference type="Proteomes" id="UP000515512"/>
    </source>
</evidence>
<dbReference type="PANTHER" id="PTHR44757:SF2">
    <property type="entry name" value="BIOFILM ARCHITECTURE MAINTENANCE PROTEIN MBAA"/>
    <property type="match status" value="1"/>
</dbReference>
<dbReference type="InterPro" id="IPR035965">
    <property type="entry name" value="PAS-like_dom_sf"/>
</dbReference>
<feature type="domain" description="PAS" evidence="1">
    <location>
        <begin position="133"/>
        <end position="204"/>
    </location>
</feature>
<dbReference type="SUPFAM" id="SSF55073">
    <property type="entry name" value="Nucleotide cyclase"/>
    <property type="match status" value="1"/>
</dbReference>
<dbReference type="SMART" id="SM00086">
    <property type="entry name" value="PAC"/>
    <property type="match status" value="1"/>
</dbReference>
<protein>
    <submittedName>
        <fullName evidence="4">Diguanylate cyclase</fullName>
    </submittedName>
</protein>
<dbReference type="NCBIfam" id="TIGR00229">
    <property type="entry name" value="sensory_box"/>
    <property type="match status" value="1"/>
</dbReference>
<dbReference type="InterPro" id="IPR013656">
    <property type="entry name" value="PAS_4"/>
</dbReference>
<evidence type="ECO:0000313" key="4">
    <source>
        <dbReference type="EMBL" id="QLY30318.1"/>
    </source>
</evidence>
<sequence>MDEVEQFGLARKWWLALTEACFLPLPPGAVQSLLTGLVADLLAGLHSELFDPSVGASTGAALVDARLTADAVLPVSAGVLAGLAAYTSHPEATPRLAMLLAAFGQGYGRALADARWAGRKSVEQAMSEAQRAADERFRVVFDNAAVAIAVGDMDGCLVDANRGLADMIGVPVEALRGISVYDFAHPDDRDGIRAVIYDKLVPAGAGTVKLEQRIQRADGSYGWASFAITFVKGAAGHADYLLAVGEDVTERHRMEDELHWQARHDPLTGLPNRRQLVERLEGAIGLAGDDDQVGLCFLDLDGFKNVNDHYGHGAGDRLLTAVATQLRASVPEHGVLVSRIGGDEFVALIPPPADQDRVAAVADSLLSSLEEPITVGHNRLRLSASIGAVVAPVSGADAEALLDAADTALFRAKADGKGRWVLRAHSARPGALAIYSDESSA</sequence>
<dbReference type="InterPro" id="IPR052155">
    <property type="entry name" value="Biofilm_reg_signaling"/>
</dbReference>
<evidence type="ECO:0000259" key="1">
    <source>
        <dbReference type="PROSITE" id="PS50112"/>
    </source>
</evidence>
<dbReference type="InterPro" id="IPR001610">
    <property type="entry name" value="PAC"/>
</dbReference>
<dbReference type="PROSITE" id="PS50113">
    <property type="entry name" value="PAC"/>
    <property type="match status" value="1"/>
</dbReference>
<dbReference type="PROSITE" id="PS50887">
    <property type="entry name" value="GGDEF"/>
    <property type="match status" value="1"/>
</dbReference>
<dbReference type="SMART" id="SM00267">
    <property type="entry name" value="GGDEF"/>
    <property type="match status" value="1"/>
</dbReference>
<dbReference type="InterPro" id="IPR043128">
    <property type="entry name" value="Rev_trsase/Diguanyl_cyclase"/>
</dbReference>
<dbReference type="KEGG" id="nhu:H0264_35175"/>
<evidence type="ECO:0000259" key="3">
    <source>
        <dbReference type="PROSITE" id="PS50887"/>
    </source>
</evidence>
<dbReference type="Pfam" id="PF00990">
    <property type="entry name" value="GGDEF"/>
    <property type="match status" value="1"/>
</dbReference>
<feature type="domain" description="GGDEF" evidence="3">
    <location>
        <begin position="291"/>
        <end position="425"/>
    </location>
</feature>
<dbReference type="SUPFAM" id="SSF55785">
    <property type="entry name" value="PYP-like sensor domain (PAS domain)"/>
    <property type="match status" value="1"/>
</dbReference>
<dbReference type="AlphaFoldDB" id="A0A7D6ZCE4"/>
<dbReference type="EMBL" id="CP059399">
    <property type="protein sequence ID" value="QLY30318.1"/>
    <property type="molecule type" value="Genomic_DNA"/>
</dbReference>
<reference evidence="4 5" key="1">
    <citation type="submission" date="2020-07" db="EMBL/GenBank/DDBJ databases">
        <authorList>
            <person name="Zhuang K."/>
            <person name="Ran Y."/>
        </authorList>
    </citation>
    <scope>NUCLEOTIDE SEQUENCE [LARGE SCALE GENOMIC DNA]</scope>
    <source>
        <strain evidence="4 5">WCH-YHL-001</strain>
    </source>
</reference>
<dbReference type="Gene3D" id="3.30.450.20">
    <property type="entry name" value="PAS domain"/>
    <property type="match status" value="1"/>
</dbReference>
<dbReference type="InterPro" id="IPR000160">
    <property type="entry name" value="GGDEF_dom"/>
</dbReference>
<feature type="domain" description="PAC" evidence="2">
    <location>
        <begin position="208"/>
        <end position="260"/>
    </location>
</feature>
<organism evidence="4 5">
    <name type="scientific">Nocardia huaxiensis</name>
    <dbReference type="NCBI Taxonomy" id="2755382"/>
    <lineage>
        <taxon>Bacteria</taxon>
        <taxon>Bacillati</taxon>
        <taxon>Actinomycetota</taxon>
        <taxon>Actinomycetes</taxon>
        <taxon>Mycobacteriales</taxon>
        <taxon>Nocardiaceae</taxon>
        <taxon>Nocardia</taxon>
    </lineage>
</organism>
<dbReference type="Proteomes" id="UP000515512">
    <property type="component" value="Chromosome"/>
</dbReference>
<evidence type="ECO:0000259" key="2">
    <source>
        <dbReference type="PROSITE" id="PS50113"/>
    </source>
</evidence>
<dbReference type="CDD" id="cd00130">
    <property type="entry name" value="PAS"/>
    <property type="match status" value="1"/>
</dbReference>
<dbReference type="CDD" id="cd01949">
    <property type="entry name" value="GGDEF"/>
    <property type="match status" value="1"/>
</dbReference>
<accession>A0A7D6ZCE4</accession>
<dbReference type="Gene3D" id="3.30.70.270">
    <property type="match status" value="1"/>
</dbReference>
<dbReference type="InterPro" id="IPR029787">
    <property type="entry name" value="Nucleotide_cyclase"/>
</dbReference>
<proteinExistence type="predicted"/>
<dbReference type="PROSITE" id="PS50112">
    <property type="entry name" value="PAS"/>
    <property type="match status" value="1"/>
</dbReference>